<keyword evidence="9" id="KW-0645">Protease</keyword>
<evidence type="ECO:0000256" key="11">
    <source>
        <dbReference type="ARBA" id="ARBA00022801"/>
    </source>
</evidence>
<evidence type="ECO:0000256" key="1">
    <source>
        <dbReference type="ARBA" id="ARBA00000349"/>
    </source>
</evidence>
<dbReference type="EMBL" id="JAYDYQ010002687">
    <property type="protein sequence ID" value="KAK4479021.1"/>
    <property type="molecule type" value="Genomic_DNA"/>
</dbReference>
<evidence type="ECO:0000313" key="20">
    <source>
        <dbReference type="Proteomes" id="UP001291926"/>
    </source>
</evidence>
<evidence type="ECO:0000256" key="9">
    <source>
        <dbReference type="ARBA" id="ARBA00022670"/>
    </source>
</evidence>
<keyword evidence="11" id="KW-0378">Hydrolase</keyword>
<keyword evidence="12" id="KW-0560">Oxidoreductase</keyword>
<dbReference type="InterPro" id="IPR038765">
    <property type="entry name" value="Papain-like_cys_pep_sf"/>
</dbReference>
<dbReference type="EC" id="1.10.3.2" evidence="6"/>
<keyword evidence="20" id="KW-1185">Reference proteome</keyword>
<keyword evidence="14" id="KW-0439">Lignin degradation</keyword>
<dbReference type="CDD" id="cd13875">
    <property type="entry name" value="CuRO_2_LCC_plant"/>
    <property type="match status" value="1"/>
</dbReference>
<dbReference type="Pfam" id="PF00394">
    <property type="entry name" value="Cu-oxidase"/>
    <property type="match status" value="1"/>
</dbReference>
<keyword evidence="10" id="KW-0677">Repeat</keyword>
<sequence length="451" mass="50823">MNSTPCVPDSSTPFRQEKESDDSDEKYGQSDGDSFDSESLVARLEQLLLLWAPGEYKDQNMSKTFSYLKPEWVPQQPNGYDCGLYACMIMMFGIGTRKQVTEAGSIDARRRIAAKLYKSSCNKHGVRQPRNPWSDGAEYINQCPIRAGKKFRYKIELTTEEGTIWWHAHSGWARATVHGMIIVYPKQGTSYPFPKPYAQVPIILGEWWKKNVMEIQRNANKTGGEPILSDAYTINGQPGDLYPCSKQGTFRMEVKQGKTYLLRIVSAVMDENLFFSIAKHKLILVGTDGFYTKPFETNYIMITPGQSMDVLLQTNQFPSSYYMAARSYSSAFGAGFDNTTTTGILQYQGQNHHPTLPLLPLLPPFNSTQASTQFSRRLRSLKSKEHPLNVPLEIDTHLFFAISVNLLNCTGSNSCTGPFGKRFSASVNNISFVFPSINILQAYYNNIHGVF</sequence>
<proteinExistence type="inferred from homology"/>
<feature type="compositionally biased region" description="Polar residues" evidence="15">
    <location>
        <begin position="1"/>
        <end position="14"/>
    </location>
</feature>
<evidence type="ECO:0000256" key="15">
    <source>
        <dbReference type="SAM" id="MobiDB-lite"/>
    </source>
</evidence>
<comment type="similarity">
    <text evidence="5">Belongs to the multicopper oxidase family.</text>
</comment>
<evidence type="ECO:0000259" key="17">
    <source>
        <dbReference type="Pfam" id="PF02902"/>
    </source>
</evidence>
<evidence type="ECO:0000256" key="3">
    <source>
        <dbReference type="ARBA" id="ARBA00004271"/>
    </source>
</evidence>
<feature type="domain" description="Plastocyanin-like" evidence="18">
    <location>
        <begin position="120"/>
        <end position="187"/>
    </location>
</feature>
<gene>
    <name evidence="19" type="ORF">RD792_014530</name>
</gene>
<dbReference type="InterPro" id="IPR001117">
    <property type="entry name" value="Cu-oxidase_2nd"/>
</dbReference>
<organism evidence="19 20">
    <name type="scientific">Penstemon davidsonii</name>
    <dbReference type="NCBI Taxonomy" id="160366"/>
    <lineage>
        <taxon>Eukaryota</taxon>
        <taxon>Viridiplantae</taxon>
        <taxon>Streptophyta</taxon>
        <taxon>Embryophyta</taxon>
        <taxon>Tracheophyta</taxon>
        <taxon>Spermatophyta</taxon>
        <taxon>Magnoliopsida</taxon>
        <taxon>eudicotyledons</taxon>
        <taxon>Gunneridae</taxon>
        <taxon>Pentapetalae</taxon>
        <taxon>asterids</taxon>
        <taxon>lamiids</taxon>
        <taxon>Lamiales</taxon>
        <taxon>Plantaginaceae</taxon>
        <taxon>Cheloneae</taxon>
        <taxon>Penstemon</taxon>
    </lineage>
</organism>
<dbReference type="InterPro" id="IPR034285">
    <property type="entry name" value="CuRO_2_LCC"/>
</dbReference>
<protein>
    <recommendedName>
        <fullName evidence="6">laccase</fullName>
        <ecNumber evidence="6">1.10.3.2</ecNumber>
    </recommendedName>
</protein>
<dbReference type="Pfam" id="PF07732">
    <property type="entry name" value="Cu-oxidase_3"/>
    <property type="match status" value="1"/>
</dbReference>
<feature type="domain" description="Plastocyanin-like" evidence="16">
    <location>
        <begin position="200"/>
        <end position="349"/>
    </location>
</feature>
<dbReference type="Gene3D" id="2.60.40.420">
    <property type="entry name" value="Cupredoxins - blue copper proteins"/>
    <property type="match status" value="2"/>
</dbReference>
<comment type="catalytic activity">
    <reaction evidence="1">
        <text>4 hydroquinone + O2 = 4 benzosemiquinone + 2 H2O</text>
        <dbReference type="Rhea" id="RHEA:11276"/>
        <dbReference type="ChEBI" id="CHEBI:15377"/>
        <dbReference type="ChEBI" id="CHEBI:15379"/>
        <dbReference type="ChEBI" id="CHEBI:17594"/>
        <dbReference type="ChEBI" id="CHEBI:17977"/>
        <dbReference type="EC" id="1.10.3.2"/>
    </reaction>
</comment>
<evidence type="ECO:0000256" key="14">
    <source>
        <dbReference type="ARBA" id="ARBA00023185"/>
    </source>
</evidence>
<evidence type="ECO:0000313" key="19">
    <source>
        <dbReference type="EMBL" id="KAK4479021.1"/>
    </source>
</evidence>
<evidence type="ECO:0000256" key="6">
    <source>
        <dbReference type="ARBA" id="ARBA00012297"/>
    </source>
</evidence>
<dbReference type="InterPro" id="IPR003653">
    <property type="entry name" value="Peptidase_C48_C"/>
</dbReference>
<keyword evidence="8" id="KW-0964">Secreted</keyword>
<dbReference type="Pfam" id="PF02902">
    <property type="entry name" value="Peptidase_C48"/>
    <property type="match status" value="1"/>
</dbReference>
<dbReference type="InterPro" id="IPR008972">
    <property type="entry name" value="Cupredoxin"/>
</dbReference>
<evidence type="ECO:0000256" key="4">
    <source>
        <dbReference type="ARBA" id="ARBA00005234"/>
    </source>
</evidence>
<keyword evidence="13" id="KW-0186">Copper</keyword>
<evidence type="ECO:0000259" key="16">
    <source>
        <dbReference type="Pfam" id="PF00394"/>
    </source>
</evidence>
<evidence type="ECO:0000256" key="2">
    <source>
        <dbReference type="ARBA" id="ARBA00002075"/>
    </source>
</evidence>
<dbReference type="PANTHER" id="PTHR11709">
    <property type="entry name" value="MULTI-COPPER OXIDASE"/>
    <property type="match status" value="1"/>
</dbReference>
<comment type="caution">
    <text evidence="19">The sequence shown here is derived from an EMBL/GenBank/DDBJ whole genome shotgun (WGS) entry which is preliminary data.</text>
</comment>
<feature type="domain" description="Ubiquitin-like protease family profile" evidence="17">
    <location>
        <begin position="58"/>
        <end position="100"/>
    </location>
</feature>
<dbReference type="InterPro" id="IPR011707">
    <property type="entry name" value="Cu-oxidase-like_N"/>
</dbReference>
<feature type="region of interest" description="Disordered" evidence="15">
    <location>
        <begin position="1"/>
        <end position="35"/>
    </location>
</feature>
<accession>A0ABR0CR75</accession>
<comment type="function">
    <text evidence="2">Lignin degradation and detoxification of lignin-derived products.</text>
</comment>
<name>A0ABR0CR75_9LAMI</name>
<evidence type="ECO:0000256" key="13">
    <source>
        <dbReference type="ARBA" id="ARBA00023008"/>
    </source>
</evidence>
<dbReference type="SUPFAM" id="SSF54001">
    <property type="entry name" value="Cysteine proteinases"/>
    <property type="match status" value="1"/>
</dbReference>
<evidence type="ECO:0000256" key="10">
    <source>
        <dbReference type="ARBA" id="ARBA00022737"/>
    </source>
</evidence>
<evidence type="ECO:0000256" key="12">
    <source>
        <dbReference type="ARBA" id="ARBA00023002"/>
    </source>
</evidence>
<comment type="subcellular location">
    <subcellularLocation>
        <location evidence="3">Secreted</location>
        <location evidence="3">Extracellular space</location>
        <location evidence="3">Apoplast</location>
    </subcellularLocation>
</comment>
<dbReference type="InterPro" id="IPR045087">
    <property type="entry name" value="Cu-oxidase_fam"/>
</dbReference>
<evidence type="ECO:0000259" key="18">
    <source>
        <dbReference type="Pfam" id="PF07732"/>
    </source>
</evidence>
<reference evidence="19 20" key="1">
    <citation type="journal article" date="2023" name="bioRxiv">
        <title>Genome report: Whole genome sequence and annotation of Penstemon davidsonii.</title>
        <authorList>
            <person name="Ostevik K.L."/>
            <person name="Alabady M."/>
            <person name="Zhang M."/>
            <person name="Rausher M.D."/>
        </authorList>
    </citation>
    <scope>NUCLEOTIDE SEQUENCE [LARGE SCALE GENOMIC DNA]</scope>
    <source>
        <strain evidence="19">DNT005</strain>
        <tissue evidence="19">Whole leaf</tissue>
    </source>
</reference>
<evidence type="ECO:0000256" key="8">
    <source>
        <dbReference type="ARBA" id="ARBA00022525"/>
    </source>
</evidence>
<dbReference type="PANTHER" id="PTHR11709:SF262">
    <property type="entry name" value="LACCASE-14"/>
    <property type="match status" value="1"/>
</dbReference>
<keyword evidence="7" id="KW-0052">Apoplast</keyword>
<evidence type="ECO:0000256" key="5">
    <source>
        <dbReference type="ARBA" id="ARBA00010609"/>
    </source>
</evidence>
<comment type="similarity">
    <text evidence="4">Belongs to the peptidase C48 family.</text>
</comment>
<dbReference type="Proteomes" id="UP001291926">
    <property type="component" value="Unassembled WGS sequence"/>
</dbReference>
<evidence type="ECO:0000256" key="7">
    <source>
        <dbReference type="ARBA" id="ARBA00022523"/>
    </source>
</evidence>
<dbReference type="Gene3D" id="3.40.395.10">
    <property type="entry name" value="Adenoviral Proteinase, Chain A"/>
    <property type="match status" value="1"/>
</dbReference>
<dbReference type="SUPFAM" id="SSF49503">
    <property type="entry name" value="Cupredoxins"/>
    <property type="match status" value="2"/>
</dbReference>